<dbReference type="GO" id="GO:1990404">
    <property type="term" value="F:NAD+-protein mono-ADP-ribosyltransferase activity"/>
    <property type="evidence" value="ECO:0007669"/>
    <property type="project" value="TreeGrafter"/>
</dbReference>
<gene>
    <name evidence="7" type="ORF">KUF71_018289</name>
</gene>
<keyword evidence="2" id="KW-0378">Hydrolase</keyword>
<dbReference type="GO" id="GO:0008236">
    <property type="term" value="F:serine-type peptidase activity"/>
    <property type="evidence" value="ECO:0007669"/>
    <property type="project" value="UniProtKB-KW"/>
</dbReference>
<dbReference type="SUPFAM" id="SSF56399">
    <property type="entry name" value="ADP-ribosylation"/>
    <property type="match status" value="1"/>
</dbReference>
<feature type="compositionally biased region" description="Basic and acidic residues" evidence="5">
    <location>
        <begin position="15"/>
        <end position="30"/>
    </location>
</feature>
<keyword evidence="3" id="KW-0720">Serine protease</keyword>
<feature type="compositionally biased region" description="Low complexity" evidence="5">
    <location>
        <begin position="188"/>
        <end position="312"/>
    </location>
</feature>
<keyword evidence="4" id="KW-0520">NAD</keyword>
<organism evidence="7 8">
    <name type="scientific">Frankliniella fusca</name>
    <dbReference type="NCBI Taxonomy" id="407009"/>
    <lineage>
        <taxon>Eukaryota</taxon>
        <taxon>Metazoa</taxon>
        <taxon>Ecdysozoa</taxon>
        <taxon>Arthropoda</taxon>
        <taxon>Hexapoda</taxon>
        <taxon>Insecta</taxon>
        <taxon>Pterygota</taxon>
        <taxon>Neoptera</taxon>
        <taxon>Paraneoptera</taxon>
        <taxon>Thysanoptera</taxon>
        <taxon>Terebrantia</taxon>
        <taxon>Thripoidea</taxon>
        <taxon>Thripidae</taxon>
        <taxon>Frankliniella</taxon>
    </lineage>
</organism>
<dbReference type="Gene3D" id="3.90.228.10">
    <property type="match status" value="1"/>
</dbReference>
<dbReference type="EMBL" id="JAHWGI010000014">
    <property type="protein sequence ID" value="KAK3907653.1"/>
    <property type="molecule type" value="Genomic_DNA"/>
</dbReference>
<dbReference type="GO" id="GO:0005634">
    <property type="term" value="C:nucleus"/>
    <property type="evidence" value="ECO:0007669"/>
    <property type="project" value="TreeGrafter"/>
</dbReference>
<dbReference type="InterPro" id="IPR023828">
    <property type="entry name" value="Peptidase_S8_Ser-AS"/>
</dbReference>
<reference evidence="7" key="2">
    <citation type="journal article" date="2023" name="BMC Genomics">
        <title>Pest status, molecular evolution, and epigenetic factors derived from the genome assembly of Frankliniella fusca, a thysanopteran phytovirus vector.</title>
        <authorList>
            <person name="Catto M.A."/>
            <person name="Labadie P.E."/>
            <person name="Jacobson A.L."/>
            <person name="Kennedy G.G."/>
            <person name="Srinivasan R."/>
            <person name="Hunt B.G."/>
        </authorList>
    </citation>
    <scope>NUCLEOTIDE SEQUENCE</scope>
    <source>
        <strain evidence="7">PL_HMW_Pooled</strain>
    </source>
</reference>
<dbReference type="PROSITE" id="PS51059">
    <property type="entry name" value="PARP_CATALYTIC"/>
    <property type="match status" value="1"/>
</dbReference>
<feature type="region of interest" description="Disordered" evidence="5">
    <location>
        <begin position="1"/>
        <end position="32"/>
    </location>
</feature>
<dbReference type="EC" id="2.4.2.-" evidence="4"/>
<dbReference type="PROSITE" id="PS00138">
    <property type="entry name" value="SUBTILASE_SER"/>
    <property type="match status" value="4"/>
</dbReference>
<sequence length="703" mass="74028">YRSGPWSGAAPHPPRRQDQHSPTGLDRRPPDGYPGGLLRFPCCDTRVLSGDGGGMSGRGTSWRGMSFVAVAAGEFLAYGLRADGARAHGFSRVVSNLTQVQTEPVVLVDLTQDEPGRSRRKARVVNPAARSAAQPAAECAGASASADPRPDVFVFTATKAAAAGSAAPPPSKTAAAAGTSAASPSKTAAAAGTSAAPPSKTAAAAGTSAAPPSKTAAAAGTSAASPSKTAAAAGTSAAPPSKTAAAAGTSAAPPSKTAAAAGTSAARRCKTAARAGTARAPRCKTAAGAGTSAAPPSKTAAAAGNASAPASAVSRKRRAEEPAGYDHNNNPEAAEDEVEEEPLHVSKRPRTEVRDVPLDEAVHRLLGSGAQLLYRTKKTRQPAELLECTAWTLRPPPPLEPWTDVLQYQPLEESSTEYQAVRESFARSSRNQGFVVTGISRVENAALLKAFQERVVDLELECGDVAIVRLYHGTRRDNIDSICRRNLDLNWAGAGSNHTWWGHGVNFSPISYYSSHYCDHAPTRSMLVFDVVVGRVFSKQHIGKEVPALPEDPYRCYDTNMKLEPAPQVVVKFVDNSFYPAYVIDYEAPPPPVGHRSKRRGQVPKRCAHSRRHREWKTCAQGVRRAVAPVSASRHTAQVAAASTCSADGRGKRAVSCSCARSGGQQLRQPACRGTRAHAYLESRASRAEPVRIFGYWEEEENS</sequence>
<feature type="non-terminal residue" evidence="7">
    <location>
        <position position="703"/>
    </location>
</feature>
<dbReference type="InterPro" id="IPR012317">
    <property type="entry name" value="Poly(ADP-ribose)pol_cat_dom"/>
</dbReference>
<evidence type="ECO:0000256" key="2">
    <source>
        <dbReference type="ARBA" id="ARBA00022801"/>
    </source>
</evidence>
<accession>A0AAE1L5N6</accession>
<feature type="domain" description="PARP catalytic" evidence="6">
    <location>
        <begin position="397"/>
        <end position="609"/>
    </location>
</feature>
<evidence type="ECO:0000313" key="7">
    <source>
        <dbReference type="EMBL" id="KAK3907653.1"/>
    </source>
</evidence>
<evidence type="ECO:0000256" key="4">
    <source>
        <dbReference type="RuleBase" id="RU362114"/>
    </source>
</evidence>
<feature type="region of interest" description="Disordered" evidence="5">
    <location>
        <begin position="188"/>
        <end position="354"/>
    </location>
</feature>
<evidence type="ECO:0000256" key="1">
    <source>
        <dbReference type="ARBA" id="ARBA00022670"/>
    </source>
</evidence>
<dbReference type="Pfam" id="PF00644">
    <property type="entry name" value="PARP"/>
    <property type="match status" value="1"/>
</dbReference>
<evidence type="ECO:0000256" key="5">
    <source>
        <dbReference type="SAM" id="MobiDB-lite"/>
    </source>
</evidence>
<protein>
    <recommendedName>
        <fullName evidence="4">Poly [ADP-ribose] polymerase</fullName>
        <shortName evidence="4">PARP</shortName>
        <ecNumber evidence="4">2.4.2.-</ecNumber>
    </recommendedName>
</protein>
<dbReference type="Proteomes" id="UP001219518">
    <property type="component" value="Unassembled WGS sequence"/>
</dbReference>
<dbReference type="InterPro" id="IPR051712">
    <property type="entry name" value="ARTD-AVP"/>
</dbReference>
<keyword evidence="1" id="KW-0645">Protease</keyword>
<comment type="caution">
    <text evidence="7">The sequence shown here is derived from an EMBL/GenBank/DDBJ whole genome shotgun (WGS) entry which is preliminary data.</text>
</comment>
<evidence type="ECO:0000259" key="6">
    <source>
        <dbReference type="PROSITE" id="PS51059"/>
    </source>
</evidence>
<evidence type="ECO:0000313" key="8">
    <source>
        <dbReference type="Proteomes" id="UP001219518"/>
    </source>
</evidence>
<keyword evidence="4" id="KW-0808">Transferase</keyword>
<dbReference type="AlphaFoldDB" id="A0AAE1L5N6"/>
<dbReference type="PANTHER" id="PTHR45740:SF2">
    <property type="entry name" value="POLY [ADP-RIBOSE] POLYMERASE"/>
    <property type="match status" value="1"/>
</dbReference>
<proteinExistence type="predicted"/>
<dbReference type="GO" id="GO:0006508">
    <property type="term" value="P:proteolysis"/>
    <property type="evidence" value="ECO:0007669"/>
    <property type="project" value="UniProtKB-KW"/>
</dbReference>
<feature type="region of interest" description="Disordered" evidence="5">
    <location>
        <begin position="114"/>
        <end position="135"/>
    </location>
</feature>
<feature type="compositionally biased region" description="Basic and acidic residues" evidence="5">
    <location>
        <begin position="341"/>
        <end position="354"/>
    </location>
</feature>
<dbReference type="PANTHER" id="PTHR45740">
    <property type="entry name" value="POLY [ADP-RIBOSE] POLYMERASE"/>
    <property type="match status" value="1"/>
</dbReference>
<keyword evidence="8" id="KW-1185">Reference proteome</keyword>
<evidence type="ECO:0000256" key="3">
    <source>
        <dbReference type="ARBA" id="ARBA00022825"/>
    </source>
</evidence>
<dbReference type="GO" id="GO:0003950">
    <property type="term" value="F:NAD+ poly-ADP-ribosyltransferase activity"/>
    <property type="evidence" value="ECO:0007669"/>
    <property type="project" value="UniProtKB-UniRule"/>
</dbReference>
<reference evidence="7" key="1">
    <citation type="submission" date="2021-07" db="EMBL/GenBank/DDBJ databases">
        <authorList>
            <person name="Catto M.A."/>
            <person name="Jacobson A."/>
            <person name="Kennedy G."/>
            <person name="Labadie P."/>
            <person name="Hunt B.G."/>
            <person name="Srinivasan R."/>
        </authorList>
    </citation>
    <scope>NUCLEOTIDE SEQUENCE</scope>
    <source>
        <strain evidence="7">PL_HMW_Pooled</strain>
        <tissue evidence="7">Head</tissue>
    </source>
</reference>
<name>A0AAE1L5N6_9NEOP</name>
<keyword evidence="4" id="KW-0328">Glycosyltransferase</keyword>